<feature type="region of interest" description="Disordered" evidence="1">
    <location>
        <begin position="86"/>
        <end position="183"/>
    </location>
</feature>
<evidence type="ECO:0000256" key="1">
    <source>
        <dbReference type="SAM" id="MobiDB-lite"/>
    </source>
</evidence>
<feature type="compositionally biased region" description="Polar residues" evidence="1">
    <location>
        <begin position="86"/>
        <end position="108"/>
    </location>
</feature>
<feature type="compositionally biased region" description="Polar residues" evidence="1">
    <location>
        <begin position="154"/>
        <end position="177"/>
    </location>
</feature>
<evidence type="ECO:0000313" key="3">
    <source>
        <dbReference type="Proteomes" id="UP000663862"/>
    </source>
</evidence>
<evidence type="ECO:0000313" key="2">
    <source>
        <dbReference type="EMBL" id="CAF4654089.1"/>
    </source>
</evidence>
<proteinExistence type="predicted"/>
<dbReference type="AlphaFoldDB" id="A0A821FP24"/>
<name>A0A821FP24_9BILA</name>
<dbReference type="EMBL" id="CAJOBQ010005321">
    <property type="protein sequence ID" value="CAF4654089.1"/>
    <property type="molecule type" value="Genomic_DNA"/>
</dbReference>
<protein>
    <submittedName>
        <fullName evidence="2">Uncharacterized protein</fullName>
    </submittedName>
</protein>
<gene>
    <name evidence="2" type="ORF">TSG867_LOCUS30957</name>
</gene>
<accession>A0A821FP24</accession>
<comment type="caution">
    <text evidence="2">The sequence shown here is derived from an EMBL/GenBank/DDBJ whole genome shotgun (WGS) entry which is preliminary data.</text>
</comment>
<organism evidence="2 3">
    <name type="scientific">Rotaria socialis</name>
    <dbReference type="NCBI Taxonomy" id="392032"/>
    <lineage>
        <taxon>Eukaryota</taxon>
        <taxon>Metazoa</taxon>
        <taxon>Spiralia</taxon>
        <taxon>Gnathifera</taxon>
        <taxon>Rotifera</taxon>
        <taxon>Eurotatoria</taxon>
        <taxon>Bdelloidea</taxon>
        <taxon>Philodinida</taxon>
        <taxon>Philodinidae</taxon>
        <taxon>Rotaria</taxon>
    </lineage>
</organism>
<reference evidence="2" key="1">
    <citation type="submission" date="2021-02" db="EMBL/GenBank/DDBJ databases">
        <authorList>
            <person name="Nowell W R."/>
        </authorList>
    </citation>
    <scope>NUCLEOTIDE SEQUENCE</scope>
</reference>
<feature type="compositionally biased region" description="Basic and acidic residues" evidence="1">
    <location>
        <begin position="129"/>
        <end position="145"/>
    </location>
</feature>
<dbReference type="Proteomes" id="UP000663862">
    <property type="component" value="Unassembled WGS sequence"/>
</dbReference>
<sequence>MLVTKWYHLKHSQFDKSQESQALELKIIPQDLPQVWSIAHDFLGQDCQASWAARRADTKPTTIDEIHEQEQHHDQSLATIVDTVYSGGNQKQNNDGHGSRSSGINQELNRNDDDRAWSLALQRTRTKGSRIEKKPEEDRSFDGRTGKPPAGPIQQRQGKVGSSQGVSTYSMQRQLSPENGVAV</sequence>